<comment type="caution">
    <text evidence="1">The sequence shown here is derived from an EMBL/GenBank/DDBJ whole genome shotgun (WGS) entry which is preliminary data.</text>
</comment>
<evidence type="ECO:0008006" key="3">
    <source>
        <dbReference type="Google" id="ProtNLM"/>
    </source>
</evidence>
<protein>
    <recommendedName>
        <fullName evidence="3">Ferredoxin-like protein</fullName>
    </recommendedName>
</protein>
<dbReference type="AlphaFoldDB" id="A0A0V8M434"/>
<evidence type="ECO:0000313" key="1">
    <source>
        <dbReference type="EMBL" id="KSV18531.1"/>
    </source>
</evidence>
<dbReference type="Proteomes" id="UP000053577">
    <property type="component" value="Unassembled WGS sequence"/>
</dbReference>
<dbReference type="RefSeq" id="WP_058292067.1">
    <property type="nucleotide sequence ID" value="NZ_JGYD01000010.1"/>
</dbReference>
<dbReference type="PATRIC" id="fig|61435.5.peg.150"/>
<evidence type="ECO:0000313" key="2">
    <source>
        <dbReference type="Proteomes" id="UP000053577"/>
    </source>
</evidence>
<name>A0A0V8M434_9CHLR</name>
<gene>
    <name evidence="1" type="ORF">DA01_00725</name>
</gene>
<dbReference type="EMBL" id="JGYD01000010">
    <property type="protein sequence ID" value="KSV18531.1"/>
    <property type="molecule type" value="Genomic_DNA"/>
</dbReference>
<proteinExistence type="predicted"/>
<dbReference type="OrthoDB" id="165448at2"/>
<reference evidence="1 2" key="1">
    <citation type="journal article" date="2015" name="Sci. Rep.">
        <title>A comparative genomics and reductive dehalogenase gene transcription study of two chloroethene-respiring bacteria, Dehalococcoides mccartyi strains MB and 11a.</title>
        <authorList>
            <person name="Low A."/>
            <person name="Shen Z."/>
            <person name="Cheng D."/>
            <person name="Rogers M.J."/>
            <person name="Lee P.K."/>
            <person name="He J."/>
        </authorList>
    </citation>
    <scope>NUCLEOTIDE SEQUENCE [LARGE SCALE GENOMIC DNA]</scope>
    <source>
        <strain evidence="1 2">MB</strain>
    </source>
</reference>
<sequence length="193" mass="22132">MHELLPFYGKRQKSFLKWYMRLVSLSRWPLAGGLVKKYANHYARKQHGGYLLNLSEAKEILDMSENIYLGPCSCREVFKNCDAPVMAEIIIGAGGHVYRDTLGKFKPISREQALEVIISCQQAGLMTTLVHCKEHFYSICNCCRCCCVPYRLKHQYGIEFALVRDKNIVSRFAQFLKEEGLHGVPQDIQPPKT</sequence>
<organism evidence="1 2">
    <name type="scientific">Dehalococcoides mccartyi</name>
    <dbReference type="NCBI Taxonomy" id="61435"/>
    <lineage>
        <taxon>Bacteria</taxon>
        <taxon>Bacillati</taxon>
        <taxon>Chloroflexota</taxon>
        <taxon>Dehalococcoidia</taxon>
        <taxon>Dehalococcoidales</taxon>
        <taxon>Dehalococcoidaceae</taxon>
        <taxon>Dehalococcoides</taxon>
    </lineage>
</organism>
<accession>A0A0V8M434</accession>